<protein>
    <recommendedName>
        <fullName evidence="4">DUF1453 domain-containing protein</fullName>
    </recommendedName>
</protein>
<dbReference type="Proteomes" id="UP000605427">
    <property type="component" value="Unassembled WGS sequence"/>
</dbReference>
<dbReference type="Pfam" id="PF07301">
    <property type="entry name" value="DUF1453"/>
    <property type="match status" value="1"/>
</dbReference>
<feature type="transmembrane region" description="Helical" evidence="1">
    <location>
        <begin position="6"/>
        <end position="22"/>
    </location>
</feature>
<feature type="transmembrane region" description="Helical" evidence="1">
    <location>
        <begin position="134"/>
        <end position="156"/>
    </location>
</feature>
<evidence type="ECO:0000313" key="2">
    <source>
        <dbReference type="EMBL" id="GGH85929.1"/>
    </source>
</evidence>
<dbReference type="InterPro" id="IPR058247">
    <property type="entry name" value="DUF1453"/>
</dbReference>
<keyword evidence="1" id="KW-0472">Membrane</keyword>
<dbReference type="EMBL" id="BMDD01000006">
    <property type="protein sequence ID" value="GGH85929.1"/>
    <property type="molecule type" value="Genomic_DNA"/>
</dbReference>
<feature type="transmembrane region" description="Helical" evidence="1">
    <location>
        <begin position="58"/>
        <end position="77"/>
    </location>
</feature>
<feature type="transmembrane region" description="Helical" evidence="1">
    <location>
        <begin position="89"/>
        <end position="114"/>
    </location>
</feature>
<name>A0ABQ2A6R9_9BACL</name>
<dbReference type="RefSeq" id="WP_172246659.1">
    <property type="nucleotide sequence ID" value="NZ_BMDD01000006.1"/>
</dbReference>
<accession>A0ABQ2A6R9</accession>
<evidence type="ECO:0000256" key="1">
    <source>
        <dbReference type="SAM" id="Phobius"/>
    </source>
</evidence>
<sequence>MTVTTWISTLAIFALLTWSTFGRKAFNPIRLILPILVISYFGATYLKDIPNGGNNVWLLAASAAFGALIGALLLTMSHIEHDAKSRKTYVTNGIASVGVLSIMFILRIGLVQWVTNHGETAYRYSQLHHFDLYIIGPAFIFMAASMLIVRIVGLVVRVKRTRSEALSGWSA</sequence>
<keyword evidence="3" id="KW-1185">Reference proteome</keyword>
<feature type="transmembrane region" description="Helical" evidence="1">
    <location>
        <begin position="29"/>
        <end position="46"/>
    </location>
</feature>
<organism evidence="2 3">
    <name type="scientific">Saccharibacillus endophyticus</name>
    <dbReference type="NCBI Taxonomy" id="2060666"/>
    <lineage>
        <taxon>Bacteria</taxon>
        <taxon>Bacillati</taxon>
        <taxon>Bacillota</taxon>
        <taxon>Bacilli</taxon>
        <taxon>Bacillales</taxon>
        <taxon>Paenibacillaceae</taxon>
        <taxon>Saccharibacillus</taxon>
    </lineage>
</organism>
<reference evidence="3" key="1">
    <citation type="journal article" date="2019" name="Int. J. Syst. Evol. Microbiol.">
        <title>The Global Catalogue of Microorganisms (GCM) 10K type strain sequencing project: providing services to taxonomists for standard genome sequencing and annotation.</title>
        <authorList>
            <consortium name="The Broad Institute Genomics Platform"/>
            <consortium name="The Broad Institute Genome Sequencing Center for Infectious Disease"/>
            <person name="Wu L."/>
            <person name="Ma J."/>
        </authorList>
    </citation>
    <scope>NUCLEOTIDE SEQUENCE [LARGE SCALE GENOMIC DNA]</scope>
    <source>
        <strain evidence="3">CCM 8702</strain>
    </source>
</reference>
<proteinExistence type="predicted"/>
<gene>
    <name evidence="2" type="ORF">GCM10007362_44510</name>
</gene>
<keyword evidence="1" id="KW-1133">Transmembrane helix</keyword>
<evidence type="ECO:0008006" key="4">
    <source>
        <dbReference type="Google" id="ProtNLM"/>
    </source>
</evidence>
<keyword evidence="1" id="KW-0812">Transmembrane</keyword>
<evidence type="ECO:0000313" key="3">
    <source>
        <dbReference type="Proteomes" id="UP000605427"/>
    </source>
</evidence>
<comment type="caution">
    <text evidence="2">The sequence shown here is derived from an EMBL/GenBank/DDBJ whole genome shotgun (WGS) entry which is preliminary data.</text>
</comment>